<accession>A0A1I1E5L7</accession>
<keyword evidence="3" id="KW-0378">Hydrolase</keyword>
<dbReference type="STRING" id="1122252.SAMN05660443_0373"/>
<dbReference type="RefSeq" id="WP_091958303.1">
    <property type="nucleotide sequence ID" value="NZ_FOLH01000001.1"/>
</dbReference>
<dbReference type="GO" id="GO:0016787">
    <property type="term" value="F:hydrolase activity"/>
    <property type="evidence" value="ECO:0007669"/>
    <property type="project" value="UniProtKB-KW"/>
</dbReference>
<dbReference type="SUPFAM" id="SSF159245">
    <property type="entry name" value="AttH-like"/>
    <property type="match status" value="1"/>
</dbReference>
<protein>
    <submittedName>
        <fullName evidence="3">Predicted secreted hydrolase</fullName>
    </submittedName>
</protein>
<feature type="chain" id="PRO_5011784223" evidence="1">
    <location>
        <begin position="22"/>
        <end position="356"/>
    </location>
</feature>
<proteinExistence type="predicted"/>
<dbReference type="AlphaFoldDB" id="A0A1I1E5L7"/>
<dbReference type="PANTHER" id="PTHR38591:SF1">
    <property type="entry name" value="BLL1000 PROTEIN"/>
    <property type="match status" value="1"/>
</dbReference>
<sequence>MNARLLYLLIFLLGLSACSEAPEPPSGFAGLGTEVEGYPQVSRNDRIRFPEALGAHPEYRIEWWYVTANLTDENGQDWGIQWTLFRQALQPNQGKAKGWQTPQVWMGHAAITSATHHWQAERLSRGGTGEADAQAQPFKAWIHSWRLSSQQEASFSPLEVYASDQDFAYRLQLSTDQPFVLQGDQGYSQKSEQGQASWYYSQPFFKVEGQIEVDDQQLQVRGQGWMDREWSSQPLAPGQEGWDWFSLHLETGEKVMLFQLREDGKDYYSGTWISAAGEPTPLEPEQIQMQPLELTRVAGRQLPTHWRLQIADYDLDITTRPLNAKSFMDTLVPYWEGPIFFEGSHQGRGFLEMTGY</sequence>
<dbReference type="InterPro" id="IPR010791">
    <property type="entry name" value="AttH_dom"/>
</dbReference>
<dbReference type="EMBL" id="FOLH01000001">
    <property type="protein sequence ID" value="SFB82525.1"/>
    <property type="molecule type" value="Genomic_DNA"/>
</dbReference>
<evidence type="ECO:0000313" key="4">
    <source>
        <dbReference type="Proteomes" id="UP000199058"/>
    </source>
</evidence>
<dbReference type="InterPro" id="IPR023374">
    <property type="entry name" value="AttH-like_dom_sf"/>
</dbReference>
<keyword evidence="4" id="KW-1185">Reference proteome</keyword>
<dbReference type="Pfam" id="PF17186">
    <property type="entry name" value="Lipocalin_9"/>
    <property type="match status" value="1"/>
</dbReference>
<reference evidence="3 4" key="1">
    <citation type="submission" date="2016-10" db="EMBL/GenBank/DDBJ databases">
        <authorList>
            <person name="de Groot N.N."/>
        </authorList>
    </citation>
    <scope>NUCLEOTIDE SEQUENCE [LARGE SCALE GENOMIC DNA]</scope>
    <source>
        <strain evidence="3 4">DSM 18438</strain>
    </source>
</reference>
<feature type="signal peptide" evidence="1">
    <location>
        <begin position="1"/>
        <end position="21"/>
    </location>
</feature>
<evidence type="ECO:0000259" key="2">
    <source>
        <dbReference type="Pfam" id="PF07143"/>
    </source>
</evidence>
<dbReference type="PANTHER" id="PTHR38591">
    <property type="entry name" value="HYDROLASE"/>
    <property type="match status" value="1"/>
</dbReference>
<name>A0A1I1E5L7_9GAMM</name>
<dbReference type="PROSITE" id="PS51257">
    <property type="entry name" value="PROKAR_LIPOPROTEIN"/>
    <property type="match status" value="1"/>
</dbReference>
<gene>
    <name evidence="3" type="ORF">SAMN05660443_0373</name>
</gene>
<feature type="domain" description="AttH" evidence="2">
    <location>
        <begin position="61"/>
        <end position="232"/>
    </location>
</feature>
<organism evidence="3 4">
    <name type="scientific">Marinospirillum celere</name>
    <dbReference type="NCBI Taxonomy" id="1122252"/>
    <lineage>
        <taxon>Bacteria</taxon>
        <taxon>Pseudomonadati</taxon>
        <taxon>Pseudomonadota</taxon>
        <taxon>Gammaproteobacteria</taxon>
        <taxon>Oceanospirillales</taxon>
        <taxon>Oceanospirillaceae</taxon>
        <taxon>Marinospirillum</taxon>
    </lineage>
</organism>
<evidence type="ECO:0000313" key="3">
    <source>
        <dbReference type="EMBL" id="SFB82525.1"/>
    </source>
</evidence>
<dbReference type="Proteomes" id="UP000199058">
    <property type="component" value="Unassembled WGS sequence"/>
</dbReference>
<dbReference type="OrthoDB" id="9770826at2"/>
<evidence type="ECO:0000256" key="1">
    <source>
        <dbReference type="SAM" id="SignalP"/>
    </source>
</evidence>
<keyword evidence="1" id="KW-0732">Signal</keyword>
<dbReference type="Pfam" id="PF07143">
    <property type="entry name" value="CrtC"/>
    <property type="match status" value="1"/>
</dbReference>
<dbReference type="Gene3D" id="2.40.370.10">
    <property type="entry name" value="AttH-like domain"/>
    <property type="match status" value="2"/>
</dbReference>